<evidence type="ECO:0000259" key="5">
    <source>
        <dbReference type="PROSITE" id="PS50600"/>
    </source>
</evidence>
<keyword evidence="7" id="KW-1185">Reference proteome</keyword>
<keyword evidence="2" id="KW-0645">Protease</keyword>
<feature type="compositionally biased region" description="Polar residues" evidence="4">
    <location>
        <begin position="210"/>
        <end position="219"/>
    </location>
</feature>
<evidence type="ECO:0000256" key="2">
    <source>
        <dbReference type="ARBA" id="ARBA00022670"/>
    </source>
</evidence>
<evidence type="ECO:0000256" key="4">
    <source>
        <dbReference type="SAM" id="MobiDB-lite"/>
    </source>
</evidence>
<evidence type="ECO:0000313" key="7">
    <source>
        <dbReference type="Proteomes" id="UP000325433"/>
    </source>
</evidence>
<dbReference type="PROSITE" id="PS50600">
    <property type="entry name" value="ULP_PROTEASE"/>
    <property type="match status" value="1"/>
</dbReference>
<feature type="domain" description="Ubiquitin-like protease family profile" evidence="5">
    <location>
        <begin position="585"/>
        <end position="776"/>
    </location>
</feature>
<keyword evidence="3" id="KW-0378">Hydrolase</keyword>
<feature type="compositionally biased region" description="Polar residues" evidence="4">
    <location>
        <begin position="172"/>
        <end position="202"/>
    </location>
</feature>
<proteinExistence type="inferred from homology"/>
<dbReference type="Proteomes" id="UP000325433">
    <property type="component" value="Unassembled WGS sequence"/>
</dbReference>
<name>A0A5N6VQS1_9EURO</name>
<comment type="similarity">
    <text evidence="1">Belongs to the peptidase C48 family.</text>
</comment>
<accession>A0A5N6VQS1</accession>
<dbReference type="SUPFAM" id="SSF54001">
    <property type="entry name" value="Cysteine proteinases"/>
    <property type="match status" value="1"/>
</dbReference>
<evidence type="ECO:0000313" key="6">
    <source>
        <dbReference type="EMBL" id="KAE8310964.1"/>
    </source>
</evidence>
<dbReference type="Pfam" id="PF02902">
    <property type="entry name" value="Peptidase_C48"/>
    <property type="match status" value="1"/>
</dbReference>
<dbReference type="GO" id="GO:0008234">
    <property type="term" value="F:cysteine-type peptidase activity"/>
    <property type="evidence" value="ECO:0007669"/>
    <property type="project" value="InterPro"/>
</dbReference>
<dbReference type="AlphaFoldDB" id="A0A5N6VQS1"/>
<dbReference type="InterPro" id="IPR038765">
    <property type="entry name" value="Papain-like_cys_pep_sf"/>
</dbReference>
<dbReference type="EMBL" id="ML738347">
    <property type="protein sequence ID" value="KAE8310964.1"/>
    <property type="molecule type" value="Genomic_DNA"/>
</dbReference>
<dbReference type="Gene3D" id="3.40.395.10">
    <property type="entry name" value="Adenoviral Proteinase, Chain A"/>
    <property type="match status" value="1"/>
</dbReference>
<evidence type="ECO:0000256" key="3">
    <source>
        <dbReference type="ARBA" id="ARBA00022801"/>
    </source>
</evidence>
<gene>
    <name evidence="6" type="ORF">BDV41DRAFT_543161</name>
</gene>
<organism evidence="6 7">
    <name type="scientific">Aspergillus transmontanensis</name>
    <dbReference type="NCBI Taxonomy" id="1034304"/>
    <lineage>
        <taxon>Eukaryota</taxon>
        <taxon>Fungi</taxon>
        <taxon>Dikarya</taxon>
        <taxon>Ascomycota</taxon>
        <taxon>Pezizomycotina</taxon>
        <taxon>Eurotiomycetes</taxon>
        <taxon>Eurotiomycetidae</taxon>
        <taxon>Eurotiales</taxon>
        <taxon>Aspergillaceae</taxon>
        <taxon>Aspergillus</taxon>
        <taxon>Aspergillus subgen. Circumdati</taxon>
    </lineage>
</organism>
<feature type="compositionally biased region" description="Polar residues" evidence="4">
    <location>
        <begin position="147"/>
        <end position="158"/>
    </location>
</feature>
<dbReference type="GO" id="GO:0006508">
    <property type="term" value="P:proteolysis"/>
    <property type="evidence" value="ECO:0007669"/>
    <property type="project" value="UniProtKB-KW"/>
</dbReference>
<dbReference type="GO" id="GO:0019783">
    <property type="term" value="F:ubiquitin-like protein peptidase activity"/>
    <property type="evidence" value="ECO:0007669"/>
    <property type="project" value="UniProtKB-ARBA"/>
</dbReference>
<protein>
    <recommendedName>
        <fullName evidence="5">Ubiquitin-like protease family profile domain-containing protein</fullName>
    </recommendedName>
</protein>
<sequence length="866" mass="98778">MSLDRLLIVAIWEANATGSKQIKELVDQVLNLCPRKSTQRAHYFLPSSLPRAVMKFNKSTKLNPEAHLIYTLRLCKKILAEHPNLRLSNRVITVLNEIDNLCKDNRRRRLANRKRKQKDTAYRPTESFKRVRMAPAAQRVDLDVSRDPTNFCNNTSGDRTCPETSDDPATSRDATSHASSGPTIDPSRTSPETFGHPTTSSHRASHVAITHSQEPTSEPSCDLIIQSHATSREQAVVFDAVSREPMVIPHEPAHQTSSDSLTRSLEPFHNASADDENTSCAHPITVAIAIDIIHQFSQELCEPPQHIYTEIVRSVQEDVQIQWSDDRSWRDIIEKSFFKAHRYVIFNLLEYIGASEWFDKQVSIAQESFLTKKHQPIKKSTAAGKVLDNIWERCNPRLNNVSSKLQKAQRQRIWLQLHRGRELRSRLAKRLGLGILFSPIIWDLLKLPCDKLDSTINLILADPELMTLLQLLSKQLEHLVNTGSTDLQTFCNGLKEHHLVPEQEIEDLLVTLRTDKGSNAQTQIENIENLPDSSQEGLASSDHVVASQHQIPKAIEPDFKVFKDNDNSSIIGFEFENVNIISEDISDVNQNLRTMQENTAAAKENIPHVSRKIHWLTISHIRLFCLYLRLNLSRRDRSREIYFFCPLTVNALEEGWEFILNSEGPQSDKNHIFAAHYLVFPIVTDENDHWFTVIVSSPGGLANGETPTVYILDSSWFDWKKEKLYQPIKRVISRAMGSLNATQRGMIRFYEATEGTLPQQSNQLCGYYLMLYLELLAADPDALLTRVRDFNTAKTRMDYLFEPGKMDGELAERFAELIKEFQHAEQKQGRLITESGRPMFDGDLGYLARGVSLGLIKNSRHEWNLN</sequence>
<reference evidence="7" key="1">
    <citation type="submission" date="2019-04" db="EMBL/GenBank/DDBJ databases">
        <title>Friends and foes A comparative genomics studyof 23 Aspergillus species from section Flavi.</title>
        <authorList>
            <consortium name="DOE Joint Genome Institute"/>
            <person name="Kjaerbolling I."/>
            <person name="Vesth T."/>
            <person name="Frisvad J.C."/>
            <person name="Nybo J.L."/>
            <person name="Theobald S."/>
            <person name="Kildgaard S."/>
            <person name="Isbrandt T."/>
            <person name="Kuo A."/>
            <person name="Sato A."/>
            <person name="Lyhne E.K."/>
            <person name="Kogle M.E."/>
            <person name="Wiebenga A."/>
            <person name="Kun R.S."/>
            <person name="Lubbers R.J."/>
            <person name="Makela M.R."/>
            <person name="Barry K."/>
            <person name="Chovatia M."/>
            <person name="Clum A."/>
            <person name="Daum C."/>
            <person name="Haridas S."/>
            <person name="He G."/>
            <person name="LaButti K."/>
            <person name="Lipzen A."/>
            <person name="Mondo S."/>
            <person name="Riley R."/>
            <person name="Salamov A."/>
            <person name="Simmons B.A."/>
            <person name="Magnuson J.K."/>
            <person name="Henrissat B."/>
            <person name="Mortensen U.H."/>
            <person name="Larsen T.O."/>
            <person name="Devries R.P."/>
            <person name="Grigoriev I.V."/>
            <person name="Machida M."/>
            <person name="Baker S.E."/>
            <person name="Andersen M.R."/>
        </authorList>
    </citation>
    <scope>NUCLEOTIDE SEQUENCE [LARGE SCALE GENOMIC DNA]</scope>
    <source>
        <strain evidence="7">CBS 130015</strain>
    </source>
</reference>
<feature type="region of interest" description="Disordered" evidence="4">
    <location>
        <begin position="137"/>
        <end position="220"/>
    </location>
</feature>
<evidence type="ECO:0000256" key="1">
    <source>
        <dbReference type="ARBA" id="ARBA00005234"/>
    </source>
</evidence>
<dbReference type="InterPro" id="IPR003653">
    <property type="entry name" value="Peptidase_C48_C"/>
</dbReference>